<sequence length="185" mass="21819">MRTKWYSKPCMIVLLTVISFFLQNGLYAHQGKHVALANEIDNHNNFKPFKVKVTLERVYLDGEVSQEVIKETVWSMEEFWAKYENWVLIDMEDKKVYFRKPVDDISPLLKANGYFGITDDGTLTIFNGKPRRYNIIQSFFQIDMGRLESTKREQLLHGIPIKDKSHYVEVLETFKIYTVQEKQAN</sequence>
<proteinExistence type="predicted"/>
<dbReference type="RefSeq" id="WP_322445380.1">
    <property type="nucleotide sequence ID" value="NZ_JAXOFX010000002.1"/>
</dbReference>
<dbReference type="InterPro" id="IPR015071">
    <property type="entry name" value="BOFC_N"/>
</dbReference>
<evidence type="ECO:0000259" key="1">
    <source>
        <dbReference type="Pfam" id="PF08955"/>
    </source>
</evidence>
<dbReference type="Pfam" id="PF08977">
    <property type="entry name" value="BOFC_N"/>
    <property type="match status" value="1"/>
</dbReference>
<keyword evidence="4" id="KW-1185">Reference proteome</keyword>
<organism evidence="3 4">
    <name type="scientific">Robertmurraya mangrovi</name>
    <dbReference type="NCBI Taxonomy" id="3098077"/>
    <lineage>
        <taxon>Bacteria</taxon>
        <taxon>Bacillati</taxon>
        <taxon>Bacillota</taxon>
        <taxon>Bacilli</taxon>
        <taxon>Bacillales</taxon>
        <taxon>Bacillaceae</taxon>
        <taxon>Robertmurraya</taxon>
    </lineage>
</organism>
<evidence type="ECO:0000313" key="4">
    <source>
        <dbReference type="Proteomes" id="UP001290455"/>
    </source>
</evidence>
<dbReference type="Gene3D" id="3.30.70.1740">
    <property type="entry name" value="Bypass-of-forespore C, C-terminal domain"/>
    <property type="match status" value="1"/>
</dbReference>
<geneLocation type="plasmid" evidence="3">
    <name>unnamed</name>
</geneLocation>
<feature type="domain" description="Bypass of forespore C C-terminal" evidence="1">
    <location>
        <begin position="103"/>
        <end position="175"/>
    </location>
</feature>
<reference evidence="3 4" key="1">
    <citation type="submission" date="2023-11" db="EMBL/GenBank/DDBJ databases">
        <title>Bacillus jintuensis, isolated from a mudflat on the Beibu Gulf coast.</title>
        <authorList>
            <person name="Li M."/>
        </authorList>
    </citation>
    <scope>NUCLEOTIDE SEQUENCE [LARGE SCALE GENOMIC DNA]</scope>
    <source>
        <strain evidence="3 4">31A1R</strain>
        <plasmid evidence="3">unnamed</plasmid>
    </source>
</reference>
<evidence type="ECO:0000313" key="3">
    <source>
        <dbReference type="EMBL" id="MDZ5470839.1"/>
    </source>
</evidence>
<dbReference type="Pfam" id="PF08955">
    <property type="entry name" value="BofC_C"/>
    <property type="match status" value="1"/>
</dbReference>
<dbReference type="InterPro" id="IPR038118">
    <property type="entry name" value="BOFC_N_sf"/>
</dbReference>
<name>A0ABU5IUL7_9BACI</name>
<accession>A0ABU5IUL7</accession>
<evidence type="ECO:0000259" key="2">
    <source>
        <dbReference type="Pfam" id="PF08977"/>
    </source>
</evidence>
<dbReference type="Proteomes" id="UP001290455">
    <property type="component" value="Unassembled WGS sequence"/>
</dbReference>
<gene>
    <name evidence="3" type="ORF">SM124_03640</name>
</gene>
<comment type="caution">
    <text evidence="3">The sequence shown here is derived from an EMBL/GenBank/DDBJ whole genome shotgun (WGS) entry which is preliminary data.</text>
</comment>
<feature type="domain" description="Bypass-of-forespore C N-terminal" evidence="2">
    <location>
        <begin position="51"/>
        <end position="100"/>
    </location>
</feature>
<keyword evidence="3" id="KW-0614">Plasmid</keyword>
<protein>
    <submittedName>
        <fullName evidence="3">Intercompartmental signaling factor BofC</fullName>
    </submittedName>
</protein>
<dbReference type="InterPro" id="IPR038117">
    <property type="entry name" value="BofC_C_sf"/>
</dbReference>
<dbReference type="InterPro" id="IPR015050">
    <property type="entry name" value="BofC_C"/>
</dbReference>
<dbReference type="Gene3D" id="3.10.20.420">
    <property type="entry name" value="Bypass-of-forespore C, N-terminal domain"/>
    <property type="match status" value="1"/>
</dbReference>
<dbReference type="EMBL" id="JAXOFX010000002">
    <property type="protein sequence ID" value="MDZ5470839.1"/>
    <property type="molecule type" value="Genomic_DNA"/>
</dbReference>